<name>A0ABQ1HKI4_9GAMM</name>
<dbReference type="Proteomes" id="UP000623419">
    <property type="component" value="Unassembled WGS sequence"/>
</dbReference>
<sequence length="278" mass="28855">MSPTSTSEDTLPAGGPSDNPSALPAAPAPPATPPRPLSLPGPWPGFTLDAVLAVALLLVASVLLVTPLVLVETLGQPPGRSSDEVMQAILPQVTVAAIVAMLLAALTTWALRGRGMAGELPRSPLAPALAWSLVAGVGIQAIVLAIDAGLRSIDAPLAPSNAEPIIALNRQWPLLTWFMVVLVGPFAEELLFRHVLLRRFAVAGRFLAGLIATSAVFALLHEVGQGADRSLAAWLGILAIYLAMGMGFGLVYLRTGRFWAAFVAHAACNATAMTLAAF</sequence>
<feature type="transmembrane region" description="Helical" evidence="2">
    <location>
        <begin position="92"/>
        <end position="111"/>
    </location>
</feature>
<feature type="domain" description="CAAX prenyl protease 2/Lysostaphin resistance protein A-like" evidence="3">
    <location>
        <begin position="171"/>
        <end position="270"/>
    </location>
</feature>
<evidence type="ECO:0000256" key="1">
    <source>
        <dbReference type="SAM" id="MobiDB-lite"/>
    </source>
</evidence>
<evidence type="ECO:0000256" key="2">
    <source>
        <dbReference type="SAM" id="Phobius"/>
    </source>
</evidence>
<dbReference type="RefSeq" id="WP_188663600.1">
    <property type="nucleotide sequence ID" value="NZ_BMKC01000002.1"/>
</dbReference>
<dbReference type="InterPro" id="IPR052710">
    <property type="entry name" value="CAAX_protease"/>
</dbReference>
<reference evidence="5" key="1">
    <citation type="journal article" date="2019" name="Int. J. Syst. Evol. Microbiol.">
        <title>The Global Catalogue of Microorganisms (GCM) 10K type strain sequencing project: providing services to taxonomists for standard genome sequencing and annotation.</title>
        <authorList>
            <consortium name="The Broad Institute Genomics Platform"/>
            <consortium name="The Broad Institute Genome Sequencing Center for Infectious Disease"/>
            <person name="Wu L."/>
            <person name="Ma J."/>
        </authorList>
    </citation>
    <scope>NUCLEOTIDE SEQUENCE [LARGE SCALE GENOMIC DNA]</scope>
    <source>
        <strain evidence="5">CGMCC 1.15905</strain>
    </source>
</reference>
<accession>A0ABQ1HKI4</accession>
<keyword evidence="2" id="KW-1133">Transmembrane helix</keyword>
<proteinExistence type="predicted"/>
<evidence type="ECO:0000259" key="3">
    <source>
        <dbReference type="Pfam" id="PF02517"/>
    </source>
</evidence>
<feature type="transmembrane region" description="Helical" evidence="2">
    <location>
        <begin position="131"/>
        <end position="150"/>
    </location>
</feature>
<feature type="compositionally biased region" description="Low complexity" evidence="1">
    <location>
        <begin position="16"/>
        <end position="25"/>
    </location>
</feature>
<organism evidence="4 5">
    <name type="scientific">Arenimonas soli</name>
    <dbReference type="NCBI Taxonomy" id="2269504"/>
    <lineage>
        <taxon>Bacteria</taxon>
        <taxon>Pseudomonadati</taxon>
        <taxon>Pseudomonadota</taxon>
        <taxon>Gammaproteobacteria</taxon>
        <taxon>Lysobacterales</taxon>
        <taxon>Lysobacteraceae</taxon>
        <taxon>Arenimonas</taxon>
    </lineage>
</organism>
<dbReference type="EMBL" id="BMKC01000002">
    <property type="protein sequence ID" value="GGA81181.1"/>
    <property type="molecule type" value="Genomic_DNA"/>
</dbReference>
<evidence type="ECO:0000313" key="4">
    <source>
        <dbReference type="EMBL" id="GGA81181.1"/>
    </source>
</evidence>
<evidence type="ECO:0000313" key="5">
    <source>
        <dbReference type="Proteomes" id="UP000623419"/>
    </source>
</evidence>
<feature type="transmembrane region" description="Helical" evidence="2">
    <location>
        <begin position="50"/>
        <end position="71"/>
    </location>
</feature>
<dbReference type="Pfam" id="PF02517">
    <property type="entry name" value="Rce1-like"/>
    <property type="match status" value="1"/>
</dbReference>
<dbReference type="PANTHER" id="PTHR36435:SF1">
    <property type="entry name" value="CAAX AMINO TERMINAL PROTEASE FAMILY PROTEIN"/>
    <property type="match status" value="1"/>
</dbReference>
<feature type="compositionally biased region" description="Pro residues" evidence="1">
    <location>
        <begin position="26"/>
        <end position="36"/>
    </location>
</feature>
<comment type="caution">
    <text evidence="4">The sequence shown here is derived from an EMBL/GenBank/DDBJ whole genome shotgun (WGS) entry which is preliminary data.</text>
</comment>
<protein>
    <recommendedName>
        <fullName evidence="3">CAAX prenyl protease 2/Lysostaphin resistance protein A-like domain-containing protein</fullName>
    </recommendedName>
</protein>
<feature type="transmembrane region" description="Helical" evidence="2">
    <location>
        <begin position="258"/>
        <end position="277"/>
    </location>
</feature>
<feature type="transmembrane region" description="Helical" evidence="2">
    <location>
        <begin position="171"/>
        <end position="187"/>
    </location>
</feature>
<keyword evidence="2" id="KW-0472">Membrane</keyword>
<keyword evidence="2" id="KW-0812">Transmembrane</keyword>
<feature type="transmembrane region" description="Helical" evidence="2">
    <location>
        <begin position="199"/>
        <end position="220"/>
    </location>
</feature>
<feature type="region of interest" description="Disordered" evidence="1">
    <location>
        <begin position="1"/>
        <end position="36"/>
    </location>
</feature>
<keyword evidence="5" id="KW-1185">Reference proteome</keyword>
<feature type="transmembrane region" description="Helical" evidence="2">
    <location>
        <begin position="232"/>
        <end position="252"/>
    </location>
</feature>
<gene>
    <name evidence="4" type="ORF">GCM10011521_19400</name>
</gene>
<dbReference type="InterPro" id="IPR003675">
    <property type="entry name" value="Rce1/LyrA-like_dom"/>
</dbReference>
<dbReference type="PANTHER" id="PTHR36435">
    <property type="entry name" value="SLR1288 PROTEIN"/>
    <property type="match status" value="1"/>
</dbReference>